<name>A0A368VDD5_9ACTN</name>
<protein>
    <submittedName>
        <fullName evidence="2">Uncharacterized protein</fullName>
    </submittedName>
</protein>
<evidence type="ECO:0000313" key="3">
    <source>
        <dbReference type="Proteomes" id="UP000253495"/>
    </source>
</evidence>
<evidence type="ECO:0000313" key="2">
    <source>
        <dbReference type="EMBL" id="RCW39116.1"/>
    </source>
</evidence>
<keyword evidence="3" id="KW-1185">Reference proteome</keyword>
<proteinExistence type="predicted"/>
<dbReference type="EMBL" id="QPJC01000018">
    <property type="protein sequence ID" value="RCW39116.1"/>
    <property type="molecule type" value="Genomic_DNA"/>
</dbReference>
<comment type="caution">
    <text evidence="2">The sequence shown here is derived from an EMBL/GenBank/DDBJ whole genome shotgun (WGS) entry which is preliminary data.</text>
</comment>
<organism evidence="2 3">
    <name type="scientific">Halopolyspora algeriensis</name>
    <dbReference type="NCBI Taxonomy" id="1500506"/>
    <lineage>
        <taxon>Bacteria</taxon>
        <taxon>Bacillati</taxon>
        <taxon>Actinomycetota</taxon>
        <taxon>Actinomycetes</taxon>
        <taxon>Actinomycetes incertae sedis</taxon>
        <taxon>Halopolyspora</taxon>
    </lineage>
</organism>
<gene>
    <name evidence="2" type="ORF">DFQ14_1188</name>
</gene>
<sequence length="261" mass="28563">MRITSSGPRTVPHDGTMGIMFEFLRRRRGHGISAPVSRSDGQQARERADMFWQRWQELLPEVSAALGDGEPHRVDHQLAEALALVHPDLTFSLERGEQAIHALVVSSRADPELRVYTDAWKAAAPPSDSQWEYHDAVPAVPDPTQVTVNLHGTAYPLAEVRVAPQVDTAAGLIDVAVYHPGFAALADAERRALTFLPLEATLGERLAADRVGRVETAEREPQDAIGLLEFRDLVRELDAGGPGRDETDTTGKSEMDARPGE</sequence>
<feature type="region of interest" description="Disordered" evidence="1">
    <location>
        <begin position="236"/>
        <end position="261"/>
    </location>
</feature>
<reference evidence="2 3" key="1">
    <citation type="submission" date="2018-07" db="EMBL/GenBank/DDBJ databases">
        <title>Genomic Encyclopedia of Type Strains, Phase III (KMG-III): the genomes of soil and plant-associated and newly described type strains.</title>
        <authorList>
            <person name="Whitman W."/>
        </authorList>
    </citation>
    <scope>NUCLEOTIDE SEQUENCE [LARGE SCALE GENOMIC DNA]</scope>
    <source>
        <strain evidence="2 3">CECT 8575</strain>
    </source>
</reference>
<dbReference type="Proteomes" id="UP000253495">
    <property type="component" value="Unassembled WGS sequence"/>
</dbReference>
<evidence type="ECO:0000256" key="1">
    <source>
        <dbReference type="SAM" id="MobiDB-lite"/>
    </source>
</evidence>
<dbReference type="AlphaFoldDB" id="A0A368VDD5"/>
<accession>A0A368VDD5</accession>